<evidence type="ECO:0000256" key="11">
    <source>
        <dbReference type="SAM" id="Coils"/>
    </source>
</evidence>
<dbReference type="Gene3D" id="2.40.50.140">
    <property type="entry name" value="Nucleic acid-binding proteins"/>
    <property type="match status" value="1"/>
</dbReference>
<evidence type="ECO:0000313" key="14">
    <source>
        <dbReference type="Proteomes" id="UP000886611"/>
    </source>
</evidence>
<dbReference type="Pfam" id="PF00004">
    <property type="entry name" value="AAA"/>
    <property type="match status" value="1"/>
</dbReference>
<evidence type="ECO:0000313" key="13">
    <source>
        <dbReference type="EMBL" id="KAG2460332.1"/>
    </source>
</evidence>
<dbReference type="SMART" id="SM00382">
    <property type="entry name" value="AAA"/>
    <property type="match status" value="1"/>
</dbReference>
<evidence type="ECO:0000256" key="3">
    <source>
        <dbReference type="ARBA" id="ARBA00021111"/>
    </source>
</evidence>
<feature type="non-terminal residue" evidence="13">
    <location>
        <position position="1"/>
    </location>
</feature>
<keyword evidence="5 10" id="KW-0547">Nucleotide-binding</keyword>
<feature type="domain" description="AAA+ ATPase" evidence="12">
    <location>
        <begin position="215"/>
        <end position="354"/>
    </location>
</feature>
<evidence type="ECO:0000256" key="1">
    <source>
        <dbReference type="ARBA" id="ARBA00004496"/>
    </source>
</evidence>
<sequence length="440" mass="49496">MPDYLGTDQRKLKEEEKDDKPIRALDEGDIALLKTYYASLSKFQLACNILQGQSTYSRQIKQVEDDIQQLLKKINELTGIKESDTGLAPPALWDLAADKQTLQSEQPLQVARCTKIINADSEDPKYIINVKQFAKFVVDLSDQVAPTDIEEGMRVGVDRNKYQIHIPLPPKIDPTVTMMQVEEKPDVTYSDVGGCKEQIEKLREPERFVNLGIEPPKGVLLFGPPGTGKTLCARAVANRTDACFIRVIGSELVQKYVGEGARMVRELFEMARTKKACLIFFDEIDAIGGARFDDGAGGDNEVQRTMLELINQLDGFDPRGNIKVLMATNRPDTLDPALMRPGRLDRKIEFSLPDLEGRTHIFRIHARSMSVERDIRFELLARLCPNSTGAEIRSVCTEAGMFAIRARRKIASEKDFLEAVNKVIKSYAKFSATPRYMTYN</sequence>
<dbReference type="Pfam" id="PF17862">
    <property type="entry name" value="AAA_lid_3"/>
    <property type="match status" value="1"/>
</dbReference>
<evidence type="ECO:0000256" key="7">
    <source>
        <dbReference type="ARBA" id="ARBA00022942"/>
    </source>
</evidence>
<dbReference type="SUPFAM" id="SSF52540">
    <property type="entry name" value="P-loop containing nucleoside triphosphate hydrolases"/>
    <property type="match status" value="1"/>
</dbReference>
<accession>A0A8X8BN30</accession>
<feature type="non-terminal residue" evidence="13">
    <location>
        <position position="440"/>
    </location>
</feature>
<evidence type="ECO:0000259" key="12">
    <source>
        <dbReference type="SMART" id="SM00382"/>
    </source>
</evidence>
<dbReference type="InterPro" id="IPR003960">
    <property type="entry name" value="ATPase_AAA_CS"/>
</dbReference>
<dbReference type="InterPro" id="IPR003959">
    <property type="entry name" value="ATPase_AAA_core"/>
</dbReference>
<dbReference type="GO" id="GO:0016887">
    <property type="term" value="F:ATP hydrolysis activity"/>
    <property type="evidence" value="ECO:0007669"/>
    <property type="project" value="InterPro"/>
</dbReference>
<comment type="subcellular location">
    <subcellularLocation>
        <location evidence="1">Cytoplasm</location>
    </subcellularLocation>
</comment>
<keyword evidence="7" id="KW-0647">Proteasome</keyword>
<dbReference type="FunFam" id="1.10.8.60:FF:000005">
    <property type="entry name" value="26S protease regulatory subunit 7"/>
    <property type="match status" value="1"/>
</dbReference>
<dbReference type="FunFam" id="2.40.50.140:FF:000075">
    <property type="entry name" value="26S protease regulatory subunit 7"/>
    <property type="match status" value="1"/>
</dbReference>
<evidence type="ECO:0000256" key="8">
    <source>
        <dbReference type="ARBA" id="ARBA00030362"/>
    </source>
</evidence>
<dbReference type="Gene3D" id="1.10.8.60">
    <property type="match status" value="1"/>
</dbReference>
<evidence type="ECO:0000256" key="5">
    <source>
        <dbReference type="ARBA" id="ARBA00022741"/>
    </source>
</evidence>
<organism evidence="13 14">
    <name type="scientific">Polypterus senegalus</name>
    <name type="common">Senegal bichir</name>
    <dbReference type="NCBI Taxonomy" id="55291"/>
    <lineage>
        <taxon>Eukaryota</taxon>
        <taxon>Metazoa</taxon>
        <taxon>Chordata</taxon>
        <taxon>Craniata</taxon>
        <taxon>Vertebrata</taxon>
        <taxon>Euteleostomi</taxon>
        <taxon>Actinopterygii</taxon>
        <taxon>Polypteriformes</taxon>
        <taxon>Polypteridae</taxon>
        <taxon>Polypterus</taxon>
    </lineage>
</organism>
<evidence type="ECO:0000256" key="2">
    <source>
        <dbReference type="ARBA" id="ARBA00006914"/>
    </source>
</evidence>
<dbReference type="FunFam" id="3.40.50.300:FF:000027">
    <property type="entry name" value="26S protease regulatory subunit 7"/>
    <property type="match status" value="1"/>
</dbReference>
<evidence type="ECO:0000256" key="10">
    <source>
        <dbReference type="RuleBase" id="RU003651"/>
    </source>
</evidence>
<dbReference type="GO" id="GO:0005524">
    <property type="term" value="F:ATP binding"/>
    <property type="evidence" value="ECO:0007669"/>
    <property type="project" value="UniProtKB-KW"/>
</dbReference>
<feature type="coiled-coil region" evidence="11">
    <location>
        <begin position="53"/>
        <end position="80"/>
    </location>
</feature>
<proteinExistence type="inferred from homology"/>
<evidence type="ECO:0000256" key="9">
    <source>
        <dbReference type="ARBA" id="ARBA00030937"/>
    </source>
</evidence>
<dbReference type="AlphaFoldDB" id="A0A8X8BN30"/>
<name>A0A8X8BN30_POLSE</name>
<dbReference type="InterPro" id="IPR003593">
    <property type="entry name" value="AAA+_ATPase"/>
</dbReference>
<comment type="similarity">
    <text evidence="2 10">Belongs to the AAA ATPase family.</text>
</comment>
<dbReference type="PROSITE" id="PS00674">
    <property type="entry name" value="AAA"/>
    <property type="match status" value="1"/>
</dbReference>
<dbReference type="InterPro" id="IPR041569">
    <property type="entry name" value="AAA_lid_3"/>
</dbReference>
<dbReference type="GO" id="GO:0005737">
    <property type="term" value="C:cytoplasm"/>
    <property type="evidence" value="ECO:0007669"/>
    <property type="project" value="UniProtKB-SubCell"/>
</dbReference>
<dbReference type="InterPro" id="IPR048723">
    <property type="entry name" value="OB_PRS7"/>
</dbReference>
<comment type="caution">
    <text evidence="13">The sequence shown here is derived from an EMBL/GenBank/DDBJ whole genome shotgun (WGS) entry which is preliminary data.</text>
</comment>
<dbReference type="GO" id="GO:0000502">
    <property type="term" value="C:proteasome complex"/>
    <property type="evidence" value="ECO:0007669"/>
    <property type="project" value="UniProtKB-KW"/>
</dbReference>
<keyword evidence="6 10" id="KW-0067">ATP-binding</keyword>
<dbReference type="EMBL" id="JAATIS010005064">
    <property type="protein sequence ID" value="KAG2460332.1"/>
    <property type="molecule type" value="Genomic_DNA"/>
</dbReference>
<dbReference type="PANTHER" id="PTHR23073">
    <property type="entry name" value="26S PROTEASOME REGULATORY SUBUNIT"/>
    <property type="match status" value="1"/>
</dbReference>
<dbReference type="Gene3D" id="3.40.50.300">
    <property type="entry name" value="P-loop containing nucleotide triphosphate hydrolases"/>
    <property type="match status" value="1"/>
</dbReference>
<dbReference type="Proteomes" id="UP000886611">
    <property type="component" value="Unassembled WGS sequence"/>
</dbReference>
<evidence type="ECO:0000256" key="6">
    <source>
        <dbReference type="ARBA" id="ARBA00022840"/>
    </source>
</evidence>
<keyword evidence="4" id="KW-0963">Cytoplasm</keyword>
<dbReference type="InterPro" id="IPR027417">
    <property type="entry name" value="P-loop_NTPase"/>
</dbReference>
<dbReference type="InterPro" id="IPR012340">
    <property type="entry name" value="NA-bd_OB-fold"/>
</dbReference>
<keyword evidence="14" id="KW-1185">Reference proteome</keyword>
<evidence type="ECO:0000256" key="4">
    <source>
        <dbReference type="ARBA" id="ARBA00022490"/>
    </source>
</evidence>
<gene>
    <name evidence="13" type="primary">Psmc2</name>
    <name evidence="13" type="ORF">GTO96_0021335</name>
</gene>
<protein>
    <recommendedName>
        <fullName evidence="3">26S proteasome regulatory subunit 7</fullName>
    </recommendedName>
    <alternativeName>
        <fullName evidence="8">26S proteasome AAA-ATPase subunit RPT1</fullName>
    </alternativeName>
    <alternativeName>
        <fullName evidence="9">Proteasome 26S subunit ATPase 2</fullName>
    </alternativeName>
</protein>
<reference evidence="13 14" key="1">
    <citation type="journal article" date="2021" name="Cell">
        <title>Tracing the genetic footprints of vertebrate landing in non-teleost ray-finned fishes.</title>
        <authorList>
            <person name="Bi X."/>
            <person name="Wang K."/>
            <person name="Yang L."/>
            <person name="Pan H."/>
            <person name="Jiang H."/>
            <person name="Wei Q."/>
            <person name="Fang M."/>
            <person name="Yu H."/>
            <person name="Zhu C."/>
            <person name="Cai Y."/>
            <person name="He Y."/>
            <person name="Gan X."/>
            <person name="Zeng H."/>
            <person name="Yu D."/>
            <person name="Zhu Y."/>
            <person name="Jiang H."/>
            <person name="Qiu Q."/>
            <person name="Yang H."/>
            <person name="Zhang Y.E."/>
            <person name="Wang W."/>
            <person name="Zhu M."/>
            <person name="He S."/>
            <person name="Zhang G."/>
        </authorList>
    </citation>
    <scope>NUCLEOTIDE SEQUENCE [LARGE SCALE GENOMIC DNA]</scope>
    <source>
        <strain evidence="13">Bchr_013</strain>
    </source>
</reference>
<keyword evidence="11" id="KW-0175">Coiled coil</keyword>
<dbReference type="CDD" id="cd19502">
    <property type="entry name" value="RecA-like_PAN_like"/>
    <property type="match status" value="1"/>
</dbReference>
<dbReference type="Pfam" id="PF21236">
    <property type="entry name" value="OB_PRS7"/>
    <property type="match status" value="1"/>
</dbReference>
<dbReference type="InterPro" id="IPR050221">
    <property type="entry name" value="26S_Proteasome_ATPase"/>
</dbReference>